<evidence type="ECO:0000313" key="2">
    <source>
        <dbReference type="EMBL" id="CAK4034411.1"/>
    </source>
</evidence>
<dbReference type="AlphaFoldDB" id="A0AAI8Z8J2"/>
<sequence>MIPFGIPGPFVPVVPVNGVIIPGRRRMRDHINRDVGRVEGYAAAMRDLRAMERMRAFDNGGSRSKDPEPKEPKDAYQQYKHYKDKHYEYRALLAPPGGEEGQVKEGKSSKEGTAVTKDAFDKYMQHKGKSKPASTVVFNPGSSQKATTSSGTAVTQDAYQKYLNHKEKHYEYRGMFEEEAPIQGRTSGGTPVTNDAMRKYWDRKTREDEQRRAREAQQEMQERQPSERRRGVVEVQPRRRFQQPPSFLG</sequence>
<dbReference type="EMBL" id="CAVMBE010000116">
    <property type="protein sequence ID" value="CAK4034411.1"/>
    <property type="molecule type" value="Genomic_DNA"/>
</dbReference>
<gene>
    <name evidence="2" type="ORF">LECACI_7A009569</name>
</gene>
<feature type="region of interest" description="Disordered" evidence="1">
    <location>
        <begin position="126"/>
        <end position="153"/>
    </location>
</feature>
<organism evidence="2 3">
    <name type="scientific">Lecanosticta acicola</name>
    <dbReference type="NCBI Taxonomy" id="111012"/>
    <lineage>
        <taxon>Eukaryota</taxon>
        <taxon>Fungi</taxon>
        <taxon>Dikarya</taxon>
        <taxon>Ascomycota</taxon>
        <taxon>Pezizomycotina</taxon>
        <taxon>Dothideomycetes</taxon>
        <taxon>Dothideomycetidae</taxon>
        <taxon>Mycosphaerellales</taxon>
        <taxon>Mycosphaerellaceae</taxon>
        <taxon>Lecanosticta</taxon>
    </lineage>
</organism>
<feature type="compositionally biased region" description="Polar residues" evidence="1">
    <location>
        <begin position="184"/>
        <end position="193"/>
    </location>
</feature>
<comment type="caution">
    <text evidence="2">The sequence shown here is derived from an EMBL/GenBank/DDBJ whole genome shotgun (WGS) entry which is preliminary data.</text>
</comment>
<proteinExistence type="predicted"/>
<name>A0AAI8Z8J2_9PEZI</name>
<keyword evidence="3" id="KW-1185">Reference proteome</keyword>
<reference evidence="2" key="1">
    <citation type="submission" date="2023-11" db="EMBL/GenBank/DDBJ databases">
        <authorList>
            <person name="Alioto T."/>
            <person name="Alioto T."/>
            <person name="Gomez Garrido J."/>
        </authorList>
    </citation>
    <scope>NUCLEOTIDE SEQUENCE</scope>
</reference>
<dbReference type="Proteomes" id="UP001296104">
    <property type="component" value="Unassembled WGS sequence"/>
</dbReference>
<feature type="compositionally biased region" description="Polar residues" evidence="1">
    <location>
        <begin position="132"/>
        <end position="153"/>
    </location>
</feature>
<feature type="compositionally biased region" description="Basic and acidic residues" evidence="1">
    <location>
        <begin position="196"/>
        <end position="232"/>
    </location>
</feature>
<protein>
    <submittedName>
        <fullName evidence="2">Uncharacterized protein</fullName>
    </submittedName>
</protein>
<accession>A0AAI8Z8J2</accession>
<evidence type="ECO:0000313" key="3">
    <source>
        <dbReference type="Proteomes" id="UP001296104"/>
    </source>
</evidence>
<evidence type="ECO:0000256" key="1">
    <source>
        <dbReference type="SAM" id="MobiDB-lite"/>
    </source>
</evidence>
<feature type="region of interest" description="Disordered" evidence="1">
    <location>
        <begin position="177"/>
        <end position="249"/>
    </location>
</feature>